<accession>A0AA38RS90</accession>
<protein>
    <submittedName>
        <fullName evidence="1">Uncharacterized protein</fullName>
    </submittedName>
</protein>
<gene>
    <name evidence="1" type="ORF">NKR23_g1567</name>
</gene>
<evidence type="ECO:0000313" key="1">
    <source>
        <dbReference type="EMBL" id="KAJ9155687.1"/>
    </source>
</evidence>
<dbReference type="EMBL" id="JANBVO010000003">
    <property type="protein sequence ID" value="KAJ9155687.1"/>
    <property type="molecule type" value="Genomic_DNA"/>
</dbReference>
<evidence type="ECO:0000313" key="2">
    <source>
        <dbReference type="Proteomes" id="UP001174694"/>
    </source>
</evidence>
<proteinExistence type="predicted"/>
<sequence length="481" mass="54286">MVADELVRVWANYILIDGVRYVAGLSDQAGQTPDSIKILDGNNVEETRFLFVLEDHLGVRQLIFGAPRKDDPSLMMPKVGNWWRIVPLLSPTLRLKSDGLKLRSVTSMSGPGLNSTTPNTAMHPSGIRTVEAMFKSVFEDKVPLRPTDSQALRGIAPFFSLVVHRTVWDTPMDPTELVPLRFSRFSPRPGPRDSNFQMAKLDLNAPEVTGYSACWAGNIKLLHAHRAGEDMSFYKDWTASHDGAVWLYMPLDPNERISEIWGRGGRHYAHMGLMLKTDNGRQMMIALHPTPGLCKRNGGNQPHWSQVCSLPDGPTRLFFNLAFRGGVQQFGIEELPLPERFLSLPRPNSSPTAGLLKDYFYSAAPLEGVVEVTPCRVDLEEYSAIIGLQLRYDNGKRTCVGEFRLDSVEESLDVRDSGLYLGFTDDVWPPPYVDRVSTQRPLDEEDLEWLYLSREGLLEWWFAHGHCKVYYEDQESPSFLG</sequence>
<reference evidence="1" key="1">
    <citation type="submission" date="2022-07" db="EMBL/GenBank/DDBJ databases">
        <title>Fungi with potential for degradation of polypropylene.</title>
        <authorList>
            <person name="Gostincar C."/>
        </authorList>
    </citation>
    <scope>NUCLEOTIDE SEQUENCE</scope>
    <source>
        <strain evidence="1">EXF-13308</strain>
    </source>
</reference>
<dbReference type="AlphaFoldDB" id="A0AA38RS90"/>
<name>A0AA38RS90_9PEZI</name>
<organism evidence="1 2">
    <name type="scientific">Pleurostoma richardsiae</name>
    <dbReference type="NCBI Taxonomy" id="41990"/>
    <lineage>
        <taxon>Eukaryota</taxon>
        <taxon>Fungi</taxon>
        <taxon>Dikarya</taxon>
        <taxon>Ascomycota</taxon>
        <taxon>Pezizomycotina</taxon>
        <taxon>Sordariomycetes</taxon>
        <taxon>Sordariomycetidae</taxon>
        <taxon>Calosphaeriales</taxon>
        <taxon>Pleurostomataceae</taxon>
        <taxon>Pleurostoma</taxon>
    </lineage>
</organism>
<comment type="caution">
    <text evidence="1">The sequence shown here is derived from an EMBL/GenBank/DDBJ whole genome shotgun (WGS) entry which is preliminary data.</text>
</comment>
<dbReference type="Proteomes" id="UP001174694">
    <property type="component" value="Unassembled WGS sequence"/>
</dbReference>
<keyword evidence="2" id="KW-1185">Reference proteome</keyword>